<dbReference type="RefSeq" id="WP_091404711.1">
    <property type="nucleotide sequence ID" value="NZ_FOAB01000001.1"/>
</dbReference>
<reference evidence="2" key="1">
    <citation type="submission" date="2016-10" db="EMBL/GenBank/DDBJ databases">
        <authorList>
            <person name="Varghese N."/>
            <person name="Submissions S."/>
        </authorList>
    </citation>
    <scope>NUCLEOTIDE SEQUENCE [LARGE SCALE GENOMIC DNA]</scope>
    <source>
        <strain evidence="2">DSM 25232 / NCIMB 14723 / 92V</strain>
    </source>
</reference>
<dbReference type="STRING" id="1038014.SAMN04487910_0362"/>
<dbReference type="OrthoDB" id="1201225at2"/>
<evidence type="ECO:0000313" key="1">
    <source>
        <dbReference type="EMBL" id="SEK36943.1"/>
    </source>
</evidence>
<protein>
    <submittedName>
        <fullName evidence="1">CarboxypepD_reg-like domain-containing protein</fullName>
    </submittedName>
</protein>
<keyword evidence="2" id="KW-1185">Reference proteome</keyword>
<name>A0A1H7GFH4_AQUAM</name>
<dbReference type="InterPro" id="IPR008969">
    <property type="entry name" value="CarboxyPept-like_regulatory"/>
</dbReference>
<gene>
    <name evidence="1" type="ORF">SAMN04487910_0362</name>
</gene>
<accession>A0A1H7GFH4</accession>
<organism evidence="1 2">
    <name type="scientific">Aquimarina amphilecti</name>
    <dbReference type="NCBI Taxonomy" id="1038014"/>
    <lineage>
        <taxon>Bacteria</taxon>
        <taxon>Pseudomonadati</taxon>
        <taxon>Bacteroidota</taxon>
        <taxon>Flavobacteriia</taxon>
        <taxon>Flavobacteriales</taxon>
        <taxon>Flavobacteriaceae</taxon>
        <taxon>Aquimarina</taxon>
    </lineage>
</organism>
<dbReference type="EMBL" id="FOAB01000001">
    <property type="protein sequence ID" value="SEK36943.1"/>
    <property type="molecule type" value="Genomic_DNA"/>
</dbReference>
<sequence length="536" mass="62510">MKINRMYTIFRIIRSTLTFIIILQSVQIFGQDDTFIEGKLIDAKKQTPISFATVIIKNKKRGLISNADGGFRIPYTFKKNTDTLIISSIGYLSKEILLSNLKEDKVNLIKLIEKIELLDEVKIVAAKTKRRKSARKIIRTALDRIPENYPFTPFSYVGYYRDYQIKDGDYLNMNEAILKVFDKGFGSEDLKTTETSLYSYKNNIDFPKDTIASRPYDYINRSKIISKATLDGQGGNEYTILRLHDAIRNHNINAYDFVNRLNKDLIRSHRFKLLPETSINGVSLYAIKILKNKENIKVEGRIYISKGDFKIYKMEYAVYDREKSSISGEQSDNIEILKKNQGKLLFEIIVEYRANNNLMYPNYISFNNTFEVLQPPKFKPIAAKINHEKKRFELIFNNTPFLKDAVKKSNYRLWYKEIKLRIDSIAVKKKAVHLYPEDKKAFFLPKMIQSFNKSSSKGVSIEVKNVKDIYGNIVYEQESVSYNQFREFFVQELNNVSTKSENTSFMIKTKPISKNYQPITTPENVSEYWMNTPLKN</sequence>
<dbReference type="SUPFAM" id="SSF49464">
    <property type="entry name" value="Carboxypeptidase regulatory domain-like"/>
    <property type="match status" value="1"/>
</dbReference>
<dbReference type="Pfam" id="PF13715">
    <property type="entry name" value="CarbopepD_reg_2"/>
    <property type="match status" value="1"/>
</dbReference>
<dbReference type="AlphaFoldDB" id="A0A1H7GFH4"/>
<proteinExistence type="predicted"/>
<evidence type="ECO:0000313" key="2">
    <source>
        <dbReference type="Proteomes" id="UP000198521"/>
    </source>
</evidence>
<dbReference type="Proteomes" id="UP000198521">
    <property type="component" value="Unassembled WGS sequence"/>
</dbReference>